<dbReference type="Pfam" id="PF13508">
    <property type="entry name" value="Acetyltransf_7"/>
    <property type="match status" value="1"/>
</dbReference>
<dbReference type="CDD" id="cd04301">
    <property type="entry name" value="NAT_SF"/>
    <property type="match status" value="1"/>
</dbReference>
<keyword evidence="3" id="KW-1185">Reference proteome</keyword>
<protein>
    <recommendedName>
        <fullName evidence="1">N-acetyltransferase domain-containing protein</fullName>
    </recommendedName>
</protein>
<dbReference type="PANTHER" id="PTHR42791">
    <property type="entry name" value="GNAT FAMILY ACETYLTRANSFERASE"/>
    <property type="match status" value="1"/>
</dbReference>
<dbReference type="AlphaFoldDB" id="A0A5N6K0K4"/>
<dbReference type="InterPro" id="IPR052523">
    <property type="entry name" value="Trichothecene_AcTrans"/>
</dbReference>
<feature type="domain" description="N-acetyltransferase" evidence="1">
    <location>
        <begin position="135"/>
        <end position="280"/>
    </location>
</feature>
<reference evidence="2 3" key="1">
    <citation type="submission" date="2019-06" db="EMBL/GenBank/DDBJ databases">
        <title>Genome Sequence of the Brown Rot Fungal Pathogen Monilinia laxa.</title>
        <authorList>
            <person name="De Miccolis Angelini R.M."/>
            <person name="Landi L."/>
            <person name="Abate D."/>
            <person name="Pollastro S."/>
            <person name="Romanazzi G."/>
            <person name="Faretra F."/>
        </authorList>
    </citation>
    <scope>NUCLEOTIDE SEQUENCE [LARGE SCALE GENOMIC DNA]</scope>
    <source>
        <strain evidence="2 3">Mlax316</strain>
    </source>
</reference>
<accession>A0A5N6K0K4</accession>
<name>A0A5N6K0K4_MONLA</name>
<gene>
    <name evidence="2" type="ORF">EYC80_007205</name>
</gene>
<dbReference type="Gene3D" id="3.40.630.30">
    <property type="match status" value="1"/>
</dbReference>
<dbReference type="SUPFAM" id="SSF55729">
    <property type="entry name" value="Acyl-CoA N-acyltransferases (Nat)"/>
    <property type="match status" value="1"/>
</dbReference>
<sequence>MFNSQYYTIAFAPLSNPYLQNNPYTMGSLSTLGTPPKEIQLLPCTKADLSNIALLEHLAFEHDELSDLALGRERGSEEALGVRMKQFGKFLERGEQSQSVGEGVLPGGWYTKAVVWEGEREVMVGVAGWSLGSGKEVEEGEAGVDCVPDVLEVSEVKTKEELDEIWGKGSNAQLCEDVFVRGDEYMSEACGDRAWLKLNILVVHPNYQRLGIGTRLLEQGTQFADAKGLQTVLGASPWGIGLYRKYGFVDVHVMDIRLDEYEGGEGMGRTSHVIMRRPSRVEVEEKKGTRIETRGV</sequence>
<dbReference type="PANTHER" id="PTHR42791:SF17">
    <property type="entry name" value="ACETYLTRANSFERASE, GNAT FAMILY FAMILY (AFU_ORTHOLOGUE AFUA_8G05690)"/>
    <property type="match status" value="1"/>
</dbReference>
<proteinExistence type="predicted"/>
<dbReference type="Proteomes" id="UP000326757">
    <property type="component" value="Unassembled WGS sequence"/>
</dbReference>
<evidence type="ECO:0000313" key="2">
    <source>
        <dbReference type="EMBL" id="KAB8295301.1"/>
    </source>
</evidence>
<dbReference type="OrthoDB" id="2832510at2759"/>
<dbReference type="InterPro" id="IPR016181">
    <property type="entry name" value="Acyl_CoA_acyltransferase"/>
</dbReference>
<dbReference type="EMBL" id="VIGI01000010">
    <property type="protein sequence ID" value="KAB8295301.1"/>
    <property type="molecule type" value="Genomic_DNA"/>
</dbReference>
<dbReference type="InterPro" id="IPR000182">
    <property type="entry name" value="GNAT_dom"/>
</dbReference>
<dbReference type="GO" id="GO:0016747">
    <property type="term" value="F:acyltransferase activity, transferring groups other than amino-acyl groups"/>
    <property type="evidence" value="ECO:0007669"/>
    <property type="project" value="InterPro"/>
</dbReference>
<evidence type="ECO:0000259" key="1">
    <source>
        <dbReference type="PROSITE" id="PS51186"/>
    </source>
</evidence>
<organism evidence="2 3">
    <name type="scientific">Monilinia laxa</name>
    <name type="common">Brown rot fungus</name>
    <name type="synonym">Sclerotinia laxa</name>
    <dbReference type="NCBI Taxonomy" id="61186"/>
    <lineage>
        <taxon>Eukaryota</taxon>
        <taxon>Fungi</taxon>
        <taxon>Dikarya</taxon>
        <taxon>Ascomycota</taxon>
        <taxon>Pezizomycotina</taxon>
        <taxon>Leotiomycetes</taxon>
        <taxon>Helotiales</taxon>
        <taxon>Sclerotiniaceae</taxon>
        <taxon>Monilinia</taxon>
    </lineage>
</organism>
<evidence type="ECO:0000313" key="3">
    <source>
        <dbReference type="Proteomes" id="UP000326757"/>
    </source>
</evidence>
<dbReference type="PROSITE" id="PS51186">
    <property type="entry name" value="GNAT"/>
    <property type="match status" value="1"/>
</dbReference>
<comment type="caution">
    <text evidence="2">The sequence shown here is derived from an EMBL/GenBank/DDBJ whole genome shotgun (WGS) entry which is preliminary data.</text>
</comment>